<evidence type="ECO:0000256" key="6">
    <source>
        <dbReference type="ARBA" id="ARBA00022454"/>
    </source>
</evidence>
<dbReference type="PANTHER" id="PTHR28262">
    <property type="entry name" value="DASH COMPLEX SUBUNIT SPC19"/>
    <property type="match status" value="1"/>
</dbReference>
<organism evidence="15 16">
    <name type="scientific">Acaulospora morrowiae</name>
    <dbReference type="NCBI Taxonomy" id="94023"/>
    <lineage>
        <taxon>Eukaryota</taxon>
        <taxon>Fungi</taxon>
        <taxon>Fungi incertae sedis</taxon>
        <taxon>Mucoromycota</taxon>
        <taxon>Glomeromycotina</taxon>
        <taxon>Glomeromycetes</taxon>
        <taxon>Diversisporales</taxon>
        <taxon>Acaulosporaceae</taxon>
        <taxon>Acaulospora</taxon>
    </lineage>
</organism>
<sequence>MTPRRATNYTPQAPITHIQSLQQCVHRLQDSSSLLKASVKKLEGSTRNFSRLRKLIACQRVFELVTEPEIREAQRSVAVQLEPRVRHLLHKAEELLAEIEQRENVLQEETNMRELELDKELKKSQASIQKPGSKTDHSGTSAKQSASRQRKAPHNGECAKKLKEVKKKMERMAKSVKELEDDYKHKASFDFCIIYGTFTLPQIKTELNSYTKKNQNKGIKCLHPVIVHQLVIKVNSSGILKPRDNDVLENIEEQIKELDTIIGEKREILDERQNAIMEVSRDNEIETDEDFKWKQIQAQYEFFKRAEQQIESGLNWPNDAATEFEILCNSYLRSLENIKLETQKSIASRQEQRNKTIENMKKLCKLLYPSDNIGVTIARLVEILLQSKQKEIFVKELRVEFPPEQKRLHHLQTAIATLNQFEITETVLEEANGLDKEEQMILKLKVDVDY</sequence>
<comment type="subcellular location">
    <subcellularLocation>
        <location evidence="3">Chromosome</location>
        <location evidence="3">Centromere</location>
        <location evidence="3">Kinetochore</location>
    </subcellularLocation>
    <subcellularLocation>
        <location evidence="2">Cytoplasm</location>
        <location evidence="2">Cytoskeleton</location>
        <location evidence="2">Spindle</location>
    </subcellularLocation>
    <subcellularLocation>
        <location evidence="1">Nucleus</location>
    </subcellularLocation>
</comment>
<keyword evidence="8" id="KW-0995">Kinetochore</keyword>
<reference evidence="15" key="1">
    <citation type="submission" date="2021-06" db="EMBL/GenBank/DDBJ databases">
        <authorList>
            <person name="Kallberg Y."/>
            <person name="Tangrot J."/>
            <person name="Rosling A."/>
        </authorList>
    </citation>
    <scope>NUCLEOTIDE SEQUENCE</scope>
    <source>
        <strain evidence="15">CL551</strain>
    </source>
</reference>
<dbReference type="PANTHER" id="PTHR28262:SF1">
    <property type="entry name" value="DASH COMPLEX SUBUNIT SPC19"/>
    <property type="match status" value="1"/>
</dbReference>
<name>A0A9N9BEP9_9GLOM</name>
<dbReference type="GO" id="GO:0008608">
    <property type="term" value="P:attachment of spindle microtubules to kinetochore"/>
    <property type="evidence" value="ECO:0007669"/>
    <property type="project" value="InterPro"/>
</dbReference>
<dbReference type="EMBL" id="CAJVPV010004045">
    <property type="protein sequence ID" value="CAG8565412.1"/>
    <property type="molecule type" value="Genomic_DNA"/>
</dbReference>
<evidence type="ECO:0000256" key="2">
    <source>
        <dbReference type="ARBA" id="ARBA00004186"/>
    </source>
</evidence>
<keyword evidence="7" id="KW-0963">Cytoplasm</keyword>
<evidence type="ECO:0000256" key="1">
    <source>
        <dbReference type="ARBA" id="ARBA00004123"/>
    </source>
</evidence>
<evidence type="ECO:0000256" key="3">
    <source>
        <dbReference type="ARBA" id="ARBA00004629"/>
    </source>
</evidence>
<dbReference type="OrthoDB" id="5390at2759"/>
<keyword evidence="6" id="KW-0158">Chromosome</keyword>
<feature type="compositionally biased region" description="Polar residues" evidence="14">
    <location>
        <begin position="124"/>
        <end position="147"/>
    </location>
</feature>
<evidence type="ECO:0000256" key="13">
    <source>
        <dbReference type="SAM" id="Coils"/>
    </source>
</evidence>
<dbReference type="GO" id="GO:0005876">
    <property type="term" value="C:spindle microtubule"/>
    <property type="evidence" value="ECO:0007669"/>
    <property type="project" value="InterPro"/>
</dbReference>
<evidence type="ECO:0000313" key="15">
    <source>
        <dbReference type="EMBL" id="CAG8565412.1"/>
    </source>
</evidence>
<keyword evidence="11" id="KW-0137">Centromere</keyword>
<evidence type="ECO:0000256" key="9">
    <source>
        <dbReference type="ARBA" id="ARBA00023212"/>
    </source>
</evidence>
<evidence type="ECO:0000256" key="11">
    <source>
        <dbReference type="ARBA" id="ARBA00023328"/>
    </source>
</evidence>
<evidence type="ECO:0000256" key="10">
    <source>
        <dbReference type="ARBA" id="ARBA00023242"/>
    </source>
</evidence>
<dbReference type="Proteomes" id="UP000789342">
    <property type="component" value="Unassembled WGS sequence"/>
</dbReference>
<keyword evidence="9" id="KW-0206">Cytoskeleton</keyword>
<keyword evidence="16" id="KW-1185">Reference proteome</keyword>
<evidence type="ECO:0000256" key="12">
    <source>
        <dbReference type="ARBA" id="ARBA00032583"/>
    </source>
</evidence>
<evidence type="ECO:0000313" key="16">
    <source>
        <dbReference type="Proteomes" id="UP000789342"/>
    </source>
</evidence>
<accession>A0A9N9BEP9</accession>
<feature type="coiled-coil region" evidence="13">
    <location>
        <begin position="85"/>
        <end position="112"/>
    </location>
</feature>
<evidence type="ECO:0000256" key="4">
    <source>
        <dbReference type="ARBA" id="ARBA00008952"/>
    </source>
</evidence>
<protein>
    <recommendedName>
        <fullName evidence="5">DASH complex subunit SPC19</fullName>
    </recommendedName>
    <alternativeName>
        <fullName evidence="12">Outer kinetochore protein SPC19</fullName>
    </alternativeName>
</protein>
<proteinExistence type="inferred from homology"/>
<comment type="caution">
    <text evidence="15">The sequence shown here is derived from an EMBL/GenBank/DDBJ whole genome shotgun (WGS) entry which is preliminary data.</text>
</comment>
<comment type="similarity">
    <text evidence="4">Belongs to the DASH complex SPC19 family.</text>
</comment>
<dbReference type="AlphaFoldDB" id="A0A9N9BEP9"/>
<dbReference type="Pfam" id="PF08287">
    <property type="entry name" value="DASH_Spc19"/>
    <property type="match status" value="1"/>
</dbReference>
<keyword evidence="13" id="KW-0175">Coiled coil</keyword>
<gene>
    <name evidence="15" type="ORF">AMORRO_LOCUS6214</name>
</gene>
<dbReference type="GO" id="GO:0042729">
    <property type="term" value="C:DASH complex"/>
    <property type="evidence" value="ECO:0007669"/>
    <property type="project" value="InterPro"/>
</dbReference>
<evidence type="ECO:0000256" key="14">
    <source>
        <dbReference type="SAM" id="MobiDB-lite"/>
    </source>
</evidence>
<evidence type="ECO:0000256" key="7">
    <source>
        <dbReference type="ARBA" id="ARBA00022490"/>
    </source>
</evidence>
<keyword evidence="10" id="KW-0539">Nucleus</keyword>
<evidence type="ECO:0000256" key="8">
    <source>
        <dbReference type="ARBA" id="ARBA00022838"/>
    </source>
</evidence>
<feature type="region of interest" description="Disordered" evidence="14">
    <location>
        <begin position="119"/>
        <end position="163"/>
    </location>
</feature>
<evidence type="ECO:0000256" key="5">
    <source>
        <dbReference type="ARBA" id="ARBA00016329"/>
    </source>
</evidence>
<dbReference type="InterPro" id="IPR013251">
    <property type="entry name" value="DASH_Spc19"/>
</dbReference>